<comment type="caution">
    <text evidence="3">The sequence shown here is derived from an EMBL/GenBank/DDBJ whole genome shotgun (WGS) entry which is preliminary data.</text>
</comment>
<keyword evidence="2" id="KW-1133">Transmembrane helix</keyword>
<evidence type="ECO:0000256" key="2">
    <source>
        <dbReference type="SAM" id="Phobius"/>
    </source>
</evidence>
<organism evidence="3 4">
    <name type="scientific">Canariomyces notabilis</name>
    <dbReference type="NCBI Taxonomy" id="2074819"/>
    <lineage>
        <taxon>Eukaryota</taxon>
        <taxon>Fungi</taxon>
        <taxon>Dikarya</taxon>
        <taxon>Ascomycota</taxon>
        <taxon>Pezizomycotina</taxon>
        <taxon>Sordariomycetes</taxon>
        <taxon>Sordariomycetidae</taxon>
        <taxon>Sordariales</taxon>
        <taxon>Chaetomiaceae</taxon>
        <taxon>Canariomyces</taxon>
    </lineage>
</organism>
<proteinExistence type="predicted"/>
<reference evidence="3" key="2">
    <citation type="submission" date="2023-05" db="EMBL/GenBank/DDBJ databases">
        <authorList>
            <consortium name="Lawrence Berkeley National Laboratory"/>
            <person name="Steindorff A."/>
            <person name="Hensen N."/>
            <person name="Bonometti L."/>
            <person name="Westerberg I."/>
            <person name="Brannstrom I.O."/>
            <person name="Guillou S."/>
            <person name="Cros-Aarteil S."/>
            <person name="Calhoun S."/>
            <person name="Haridas S."/>
            <person name="Kuo A."/>
            <person name="Mondo S."/>
            <person name="Pangilinan J."/>
            <person name="Riley R."/>
            <person name="Labutti K."/>
            <person name="Andreopoulos B."/>
            <person name="Lipzen A."/>
            <person name="Chen C."/>
            <person name="Yanf M."/>
            <person name="Daum C."/>
            <person name="Ng V."/>
            <person name="Clum A."/>
            <person name="Ohm R."/>
            <person name="Martin F."/>
            <person name="Silar P."/>
            <person name="Natvig D."/>
            <person name="Lalanne C."/>
            <person name="Gautier V."/>
            <person name="Ament-Velasquez S.L."/>
            <person name="Kruys A."/>
            <person name="Hutchinson M.I."/>
            <person name="Powell A.J."/>
            <person name="Barry K."/>
            <person name="Miller A.N."/>
            <person name="Grigoriev I.V."/>
            <person name="Debuchy R."/>
            <person name="Gladieux P."/>
            <person name="Thoren M.H."/>
            <person name="Johannesson H."/>
        </authorList>
    </citation>
    <scope>NUCLEOTIDE SEQUENCE</scope>
    <source>
        <strain evidence="3">CBS 508.74</strain>
    </source>
</reference>
<keyword evidence="2" id="KW-0812">Transmembrane</keyword>
<dbReference type="GeneID" id="89943413"/>
<sequence>MTRMALQVPVHHHASARDSPQPIAEDKNLTIFDLPISIRNQIYDLVFYGIDRQKLLNEKEMLWTEKSTLYIAVAVAVARALSVAVSRAVTAL</sequence>
<evidence type="ECO:0000313" key="4">
    <source>
        <dbReference type="Proteomes" id="UP001302812"/>
    </source>
</evidence>
<dbReference type="Proteomes" id="UP001302812">
    <property type="component" value="Unassembled WGS sequence"/>
</dbReference>
<feature type="transmembrane region" description="Helical" evidence="2">
    <location>
        <begin position="69"/>
        <end position="89"/>
    </location>
</feature>
<evidence type="ECO:0000256" key="1">
    <source>
        <dbReference type="SAM" id="MobiDB-lite"/>
    </source>
</evidence>
<dbReference type="RefSeq" id="XP_064666636.1">
    <property type="nucleotide sequence ID" value="XM_064819287.1"/>
</dbReference>
<evidence type="ECO:0000313" key="3">
    <source>
        <dbReference type="EMBL" id="KAK4109066.1"/>
    </source>
</evidence>
<dbReference type="AlphaFoldDB" id="A0AAN6QL90"/>
<keyword evidence="2" id="KW-0472">Membrane</keyword>
<reference evidence="3" key="1">
    <citation type="journal article" date="2023" name="Mol. Phylogenet. Evol.">
        <title>Genome-scale phylogeny and comparative genomics of the fungal order Sordariales.</title>
        <authorList>
            <person name="Hensen N."/>
            <person name="Bonometti L."/>
            <person name="Westerberg I."/>
            <person name="Brannstrom I.O."/>
            <person name="Guillou S."/>
            <person name="Cros-Aarteil S."/>
            <person name="Calhoun S."/>
            <person name="Haridas S."/>
            <person name="Kuo A."/>
            <person name="Mondo S."/>
            <person name="Pangilinan J."/>
            <person name="Riley R."/>
            <person name="LaButti K."/>
            <person name="Andreopoulos B."/>
            <person name="Lipzen A."/>
            <person name="Chen C."/>
            <person name="Yan M."/>
            <person name="Daum C."/>
            <person name="Ng V."/>
            <person name="Clum A."/>
            <person name="Steindorff A."/>
            <person name="Ohm R.A."/>
            <person name="Martin F."/>
            <person name="Silar P."/>
            <person name="Natvig D.O."/>
            <person name="Lalanne C."/>
            <person name="Gautier V."/>
            <person name="Ament-Velasquez S.L."/>
            <person name="Kruys A."/>
            <person name="Hutchinson M.I."/>
            <person name="Powell A.J."/>
            <person name="Barry K."/>
            <person name="Miller A.N."/>
            <person name="Grigoriev I.V."/>
            <person name="Debuchy R."/>
            <person name="Gladieux P."/>
            <person name="Hiltunen Thoren M."/>
            <person name="Johannesson H."/>
        </authorList>
    </citation>
    <scope>NUCLEOTIDE SEQUENCE</scope>
    <source>
        <strain evidence="3">CBS 508.74</strain>
    </source>
</reference>
<keyword evidence="4" id="KW-1185">Reference proteome</keyword>
<protein>
    <submittedName>
        <fullName evidence="3">Uncharacterized protein</fullName>
    </submittedName>
</protein>
<feature type="region of interest" description="Disordered" evidence="1">
    <location>
        <begin position="1"/>
        <end position="21"/>
    </location>
</feature>
<name>A0AAN6QL90_9PEZI</name>
<accession>A0AAN6QL90</accession>
<dbReference type="EMBL" id="MU853358">
    <property type="protein sequence ID" value="KAK4109066.1"/>
    <property type="molecule type" value="Genomic_DNA"/>
</dbReference>
<gene>
    <name evidence="3" type="ORF">N656DRAFT_848014</name>
</gene>